<evidence type="ECO:0000313" key="3">
    <source>
        <dbReference type="Proteomes" id="UP000093309"/>
    </source>
</evidence>
<reference evidence="3" key="1">
    <citation type="submission" date="2016-05" db="EMBL/GenBank/DDBJ databases">
        <title>Paenibacillus oryzae. sp. nov., isolated from the rice root.</title>
        <authorList>
            <person name="Zhang J."/>
            <person name="Zhang X."/>
        </authorList>
    </citation>
    <scope>NUCLEOTIDE SEQUENCE [LARGE SCALE GENOMIC DNA]</scope>
    <source>
        <strain evidence="3">KCTC13222</strain>
    </source>
</reference>
<sequence length="225" mass="25566">MDEGRRNMTKNREQDLNHIFDRIGKMAETVWQEAIGKTRAGAPDSTTIAKVEARYDEALETAIALRGHIARAEEMAQLRAEQAELAMRAGEEDLARLALEEKLREEAACEHYRTQYAICQDTCLALADQLHRLRSGHVAEDVQPPRGGLHGADARDTWRELEVTGRELGREALQGLRIAGRLSKETLKEAGGNLQQELRALRSKLQHDWQHEQSSREERDPRDKK</sequence>
<proteinExistence type="predicted"/>
<organism evidence="2 3">
    <name type="scientific">Paenibacillus pectinilyticus</name>
    <dbReference type="NCBI Taxonomy" id="512399"/>
    <lineage>
        <taxon>Bacteria</taxon>
        <taxon>Bacillati</taxon>
        <taxon>Bacillota</taxon>
        <taxon>Bacilli</taxon>
        <taxon>Bacillales</taxon>
        <taxon>Paenibacillaceae</taxon>
        <taxon>Paenibacillus</taxon>
    </lineage>
</organism>
<name>A0A1C1A808_9BACL</name>
<feature type="region of interest" description="Disordered" evidence="1">
    <location>
        <begin position="205"/>
        <end position="225"/>
    </location>
</feature>
<dbReference type="Proteomes" id="UP000093309">
    <property type="component" value="Unassembled WGS sequence"/>
</dbReference>
<keyword evidence="3" id="KW-1185">Reference proteome</keyword>
<evidence type="ECO:0008006" key="4">
    <source>
        <dbReference type="Google" id="ProtNLM"/>
    </source>
</evidence>
<protein>
    <recommendedName>
        <fullName evidence="4">PspA/IM30 family protein</fullName>
    </recommendedName>
</protein>
<dbReference type="STRING" id="512399.A8709_08760"/>
<accession>A0A1C1A808</accession>
<evidence type="ECO:0000313" key="2">
    <source>
        <dbReference type="EMBL" id="OCT16742.1"/>
    </source>
</evidence>
<comment type="caution">
    <text evidence="2">The sequence shown here is derived from an EMBL/GenBank/DDBJ whole genome shotgun (WGS) entry which is preliminary data.</text>
</comment>
<dbReference type="EMBL" id="LYPC01000010">
    <property type="protein sequence ID" value="OCT16742.1"/>
    <property type="molecule type" value="Genomic_DNA"/>
</dbReference>
<dbReference type="AlphaFoldDB" id="A0A1C1A808"/>
<evidence type="ECO:0000256" key="1">
    <source>
        <dbReference type="SAM" id="MobiDB-lite"/>
    </source>
</evidence>
<gene>
    <name evidence="2" type="ORF">A8709_08760</name>
</gene>